<dbReference type="RefSeq" id="XP_033664179.1">
    <property type="nucleotide sequence ID" value="XM_033808062.1"/>
</dbReference>
<feature type="compositionally biased region" description="Basic and acidic residues" evidence="1">
    <location>
        <begin position="18"/>
        <end position="43"/>
    </location>
</feature>
<proteinExistence type="predicted"/>
<feature type="region of interest" description="Disordered" evidence="1">
    <location>
        <begin position="160"/>
        <end position="218"/>
    </location>
</feature>
<feature type="compositionally biased region" description="Low complexity" evidence="1">
    <location>
        <begin position="8"/>
        <end position="17"/>
    </location>
</feature>
<evidence type="ECO:0000313" key="3">
    <source>
        <dbReference type="Proteomes" id="UP000799537"/>
    </source>
</evidence>
<gene>
    <name evidence="2" type="ORF">M409DRAFT_26331</name>
</gene>
<evidence type="ECO:0000313" key="2">
    <source>
        <dbReference type="EMBL" id="KAF2163290.1"/>
    </source>
</evidence>
<sequence length="218" mass="24940">MAKKISKPVKPVKPVSKPRIDSRREYRTVDNEQESEGSRRSKLIQERDEELWLNKRFTSKGNVVGWYLAPAAQEPFWRSRKIRAKGSTVKPTVTNKQRQIYEEVKLARIRNDPYITQGQMASCVQLFEKPGPTPQELFEAAKRREQASAELAKILDTLKQVPAQQSEHANEEESAAPKDDDAAAKKYAAAQVIRKEMREEGKHGGSLWQPAGQDQYYM</sequence>
<dbReference type="AlphaFoldDB" id="A0A6A6CAP1"/>
<feature type="compositionally biased region" description="Basic and acidic residues" evidence="1">
    <location>
        <begin position="168"/>
        <end position="184"/>
    </location>
</feature>
<dbReference type="Proteomes" id="UP000799537">
    <property type="component" value="Unassembled WGS sequence"/>
</dbReference>
<organism evidence="2 3">
    <name type="scientific">Zasmidium cellare ATCC 36951</name>
    <dbReference type="NCBI Taxonomy" id="1080233"/>
    <lineage>
        <taxon>Eukaryota</taxon>
        <taxon>Fungi</taxon>
        <taxon>Dikarya</taxon>
        <taxon>Ascomycota</taxon>
        <taxon>Pezizomycotina</taxon>
        <taxon>Dothideomycetes</taxon>
        <taxon>Dothideomycetidae</taxon>
        <taxon>Mycosphaerellales</taxon>
        <taxon>Mycosphaerellaceae</taxon>
        <taxon>Zasmidium</taxon>
    </lineage>
</organism>
<keyword evidence="3" id="KW-1185">Reference proteome</keyword>
<reference evidence="2" key="1">
    <citation type="journal article" date="2020" name="Stud. Mycol.">
        <title>101 Dothideomycetes genomes: a test case for predicting lifestyles and emergence of pathogens.</title>
        <authorList>
            <person name="Haridas S."/>
            <person name="Albert R."/>
            <person name="Binder M."/>
            <person name="Bloem J."/>
            <person name="Labutti K."/>
            <person name="Salamov A."/>
            <person name="Andreopoulos B."/>
            <person name="Baker S."/>
            <person name="Barry K."/>
            <person name="Bills G."/>
            <person name="Bluhm B."/>
            <person name="Cannon C."/>
            <person name="Castanera R."/>
            <person name="Culley D."/>
            <person name="Daum C."/>
            <person name="Ezra D."/>
            <person name="Gonzalez J."/>
            <person name="Henrissat B."/>
            <person name="Kuo A."/>
            <person name="Liang C."/>
            <person name="Lipzen A."/>
            <person name="Lutzoni F."/>
            <person name="Magnuson J."/>
            <person name="Mondo S."/>
            <person name="Nolan M."/>
            <person name="Ohm R."/>
            <person name="Pangilinan J."/>
            <person name="Park H.-J."/>
            <person name="Ramirez L."/>
            <person name="Alfaro M."/>
            <person name="Sun H."/>
            <person name="Tritt A."/>
            <person name="Yoshinaga Y."/>
            <person name="Zwiers L.-H."/>
            <person name="Turgeon B."/>
            <person name="Goodwin S."/>
            <person name="Spatafora J."/>
            <person name="Crous P."/>
            <person name="Grigoriev I."/>
        </authorList>
    </citation>
    <scope>NUCLEOTIDE SEQUENCE</scope>
    <source>
        <strain evidence="2">ATCC 36951</strain>
    </source>
</reference>
<feature type="region of interest" description="Disordered" evidence="1">
    <location>
        <begin position="1"/>
        <end position="43"/>
    </location>
</feature>
<protein>
    <submittedName>
        <fullName evidence="2">Uncharacterized protein</fullName>
    </submittedName>
</protein>
<dbReference type="GeneID" id="54561334"/>
<name>A0A6A6CAP1_ZASCE</name>
<dbReference type="EMBL" id="ML993609">
    <property type="protein sequence ID" value="KAF2163290.1"/>
    <property type="molecule type" value="Genomic_DNA"/>
</dbReference>
<accession>A0A6A6CAP1</accession>
<feature type="compositionally biased region" description="Basic and acidic residues" evidence="1">
    <location>
        <begin position="193"/>
        <end position="203"/>
    </location>
</feature>
<evidence type="ECO:0000256" key="1">
    <source>
        <dbReference type="SAM" id="MobiDB-lite"/>
    </source>
</evidence>